<keyword evidence="11 15" id="KW-0175">Coiled coil</keyword>
<keyword evidence="5 15" id="KW-0808">Transferase</keyword>
<evidence type="ECO:0000256" key="8">
    <source>
        <dbReference type="ARBA" id="ARBA00022786"/>
    </source>
</evidence>
<comment type="pathway">
    <text evidence="3 15">Protein modification; protein ubiquitination.</text>
</comment>
<evidence type="ECO:0000256" key="4">
    <source>
        <dbReference type="ARBA" id="ARBA00005555"/>
    </source>
</evidence>
<dbReference type="Pfam" id="PF08647">
    <property type="entry name" value="BRE1"/>
    <property type="match status" value="1"/>
</dbReference>
<keyword evidence="12 15" id="KW-0539">Nucleus</keyword>
<dbReference type="AlphaFoldDB" id="A0A9P4NFK2"/>
<proteinExistence type="inferred from homology"/>
<evidence type="ECO:0000256" key="6">
    <source>
        <dbReference type="ARBA" id="ARBA00022723"/>
    </source>
</evidence>
<dbReference type="PANTHER" id="PTHR23163:SF0">
    <property type="entry name" value="E3 UBIQUITIN-PROTEIN LIGASE BRE1"/>
    <property type="match status" value="1"/>
</dbReference>
<keyword evidence="9 15" id="KW-0862">Zinc</keyword>
<dbReference type="GO" id="GO:0033503">
    <property type="term" value="C:HULC complex"/>
    <property type="evidence" value="ECO:0007669"/>
    <property type="project" value="TreeGrafter"/>
</dbReference>
<evidence type="ECO:0000256" key="14">
    <source>
        <dbReference type="PROSITE-ProRule" id="PRU00175"/>
    </source>
</evidence>
<evidence type="ECO:0000259" key="18">
    <source>
        <dbReference type="PROSITE" id="PS50089"/>
    </source>
</evidence>
<dbReference type="GO" id="GO:0006325">
    <property type="term" value="P:chromatin organization"/>
    <property type="evidence" value="ECO:0007669"/>
    <property type="project" value="UniProtKB-KW"/>
</dbReference>
<dbReference type="CDD" id="cd16499">
    <property type="entry name" value="RING-HC_Bre1-like"/>
    <property type="match status" value="1"/>
</dbReference>
<comment type="catalytic activity">
    <reaction evidence="1 15">
        <text>S-ubiquitinyl-[E2 ubiquitin-conjugating enzyme]-L-cysteine + [acceptor protein]-L-lysine = [E2 ubiquitin-conjugating enzyme]-L-cysteine + N(6)-ubiquitinyl-[acceptor protein]-L-lysine.</text>
        <dbReference type="EC" id="2.3.2.27"/>
    </reaction>
</comment>
<reference evidence="19" key="1">
    <citation type="journal article" date="2020" name="Stud. Mycol.">
        <title>101 Dothideomycetes genomes: a test case for predicting lifestyles and emergence of pathogens.</title>
        <authorList>
            <person name="Haridas S."/>
            <person name="Albert R."/>
            <person name="Binder M."/>
            <person name="Bloem J."/>
            <person name="Labutti K."/>
            <person name="Salamov A."/>
            <person name="Andreopoulos B."/>
            <person name="Baker S."/>
            <person name="Barry K."/>
            <person name="Bills G."/>
            <person name="Bluhm B."/>
            <person name="Cannon C."/>
            <person name="Castanera R."/>
            <person name="Culley D."/>
            <person name="Daum C."/>
            <person name="Ezra D."/>
            <person name="Gonzalez J."/>
            <person name="Henrissat B."/>
            <person name="Kuo A."/>
            <person name="Liang C."/>
            <person name="Lipzen A."/>
            <person name="Lutzoni F."/>
            <person name="Magnuson J."/>
            <person name="Mondo S."/>
            <person name="Nolan M."/>
            <person name="Ohm R."/>
            <person name="Pangilinan J."/>
            <person name="Park H.-J."/>
            <person name="Ramirez L."/>
            <person name="Alfaro M."/>
            <person name="Sun H."/>
            <person name="Tritt A."/>
            <person name="Yoshinaga Y."/>
            <person name="Zwiers L.-H."/>
            <person name="Turgeon B."/>
            <person name="Goodwin S."/>
            <person name="Spatafora J."/>
            <person name="Crous P."/>
            <person name="Grigoriev I."/>
        </authorList>
    </citation>
    <scope>NUCLEOTIDE SEQUENCE</scope>
    <source>
        <strain evidence="19">CBS 130266</strain>
    </source>
</reference>
<gene>
    <name evidence="19" type="ORF">EJ08DRAFT_666149</name>
</gene>
<dbReference type="OrthoDB" id="654191at2759"/>
<feature type="region of interest" description="Disordered" evidence="17">
    <location>
        <begin position="26"/>
        <end position="67"/>
    </location>
</feature>
<dbReference type="InterPro" id="IPR001841">
    <property type="entry name" value="Znf_RING"/>
</dbReference>
<comment type="similarity">
    <text evidence="4 15">Belongs to the BRE1 family.</text>
</comment>
<dbReference type="InterPro" id="IPR058643">
    <property type="entry name" value="BRE1-like_CC"/>
</dbReference>
<feature type="domain" description="RING-type" evidence="18">
    <location>
        <begin position="695"/>
        <end position="730"/>
    </location>
</feature>
<comment type="function">
    <text evidence="13">E3 ubiquitin-protein ligase that mediates monoubiquitination of histone H2B to form H2BK123ub1. H2BK123ub1 gives a specific tag for epigenetic transcriptional activation and is also a prerequisite for H3K4me and H3K79me formation.</text>
</comment>
<dbReference type="EC" id="2.3.2.27" evidence="15"/>
<keyword evidence="10 15" id="KW-0156">Chromatin regulator</keyword>
<dbReference type="GO" id="GO:0008270">
    <property type="term" value="F:zinc ion binding"/>
    <property type="evidence" value="ECO:0007669"/>
    <property type="project" value="UniProtKB-KW"/>
</dbReference>
<dbReference type="InterPro" id="IPR013083">
    <property type="entry name" value="Znf_RING/FYVE/PHD"/>
</dbReference>
<sequence>MSVATFQQQGALKVGLVKMEDSKKRAVTSIEDDVTAPPPPKRQATMSNGTAAEERPEVPKFGTVNTPWQTDLDTLQKDALCRQMREYKREKVALETSVSDLETKLAYHQDHLRIVDAWWLQFLDEVRVLMNDLASTRHPSPTDSNKPLPDSSFLEFKEKDQFEEHLGSRTESIKAVIQALCSSSQTTIPETLEYQTRINELLATEKVHIAALQRAQAERDGLQDRLDNASYRYLMAERKLDRQKSQAVASLEMQSQMQSQAMKPDASDANTNGDAVNGFGEAGGLASEDAERERQEAVAVATKVKEQLAQLEEENAKLTKEVTLLKANSTGHTDEEYAKTELFKVVKSQLEDSYNKLNDLEATHLQLREEAKKAQAERTSYRMKIDEESRESISEAEGQLARADADLQRVRAARDDLIAKSSILEASMAERQLSTEQTQALAKAREDRINALEIEVERLKIQAGEAKVELSEEDLAMTDVEELRGKVASLKKEYSLLSNEMPSMEQAWKKAQTLAASKVTQAFQLDETVGRLNAEKAKADQKYFGAMKAKEAHENELRLQRKQNKASSGIITALKETEAKIRDLCTNLEKQLAEDRMTIEVMTRHQHVLEQKANQAGIAETGLQTQVVKLKESMVEKDSLLSLAEHSRREAEQQVEQLKLHLEAAKKKSEEWRVKVKSSSSDEVNNLRRVAYCQCGKNLKDTCIVLCGHILCKTCVDDRLKNRLRKCPVCMVPFGAKDTKTVHLV</sequence>
<comment type="caution">
    <text evidence="19">The sequence shown here is derived from an EMBL/GenBank/DDBJ whole genome shotgun (WGS) entry which is preliminary data.</text>
</comment>
<evidence type="ECO:0000256" key="12">
    <source>
        <dbReference type="ARBA" id="ARBA00023242"/>
    </source>
</evidence>
<feature type="coiled-coil region" evidence="16">
    <location>
        <begin position="77"/>
        <end position="104"/>
    </location>
</feature>
<evidence type="ECO:0000256" key="5">
    <source>
        <dbReference type="ARBA" id="ARBA00022679"/>
    </source>
</evidence>
<keyword evidence="8 15" id="KW-0833">Ubl conjugation pathway</keyword>
<protein>
    <recommendedName>
        <fullName evidence="15">E3 ubiquitin protein ligase</fullName>
        <ecNumber evidence="15">2.3.2.27</ecNumber>
    </recommendedName>
</protein>
<dbReference type="Proteomes" id="UP000800235">
    <property type="component" value="Unassembled WGS sequence"/>
</dbReference>
<dbReference type="GO" id="GO:0005634">
    <property type="term" value="C:nucleus"/>
    <property type="evidence" value="ECO:0007669"/>
    <property type="project" value="UniProtKB-SubCell"/>
</dbReference>
<feature type="coiled-coil region" evidence="16">
    <location>
        <begin position="641"/>
        <end position="675"/>
    </location>
</feature>
<organism evidence="19 20">
    <name type="scientific">Tothia fuscella</name>
    <dbReference type="NCBI Taxonomy" id="1048955"/>
    <lineage>
        <taxon>Eukaryota</taxon>
        <taxon>Fungi</taxon>
        <taxon>Dikarya</taxon>
        <taxon>Ascomycota</taxon>
        <taxon>Pezizomycotina</taxon>
        <taxon>Dothideomycetes</taxon>
        <taxon>Pleosporomycetidae</taxon>
        <taxon>Venturiales</taxon>
        <taxon>Cylindrosympodiaceae</taxon>
        <taxon>Tothia</taxon>
    </lineage>
</organism>
<evidence type="ECO:0000313" key="20">
    <source>
        <dbReference type="Proteomes" id="UP000800235"/>
    </source>
</evidence>
<keyword evidence="6 15" id="KW-0479">Metal-binding</keyword>
<dbReference type="InterPro" id="IPR017907">
    <property type="entry name" value="Znf_RING_CS"/>
</dbReference>
<evidence type="ECO:0000256" key="15">
    <source>
        <dbReference type="RuleBase" id="RU365038"/>
    </source>
</evidence>
<dbReference type="GO" id="GO:0061630">
    <property type="term" value="F:ubiquitin protein ligase activity"/>
    <property type="evidence" value="ECO:0007669"/>
    <property type="project" value="UniProtKB-EC"/>
</dbReference>
<evidence type="ECO:0000256" key="10">
    <source>
        <dbReference type="ARBA" id="ARBA00022853"/>
    </source>
</evidence>
<evidence type="ECO:0000256" key="13">
    <source>
        <dbReference type="ARBA" id="ARBA00059679"/>
    </source>
</evidence>
<dbReference type="GO" id="GO:0016567">
    <property type="term" value="P:protein ubiquitination"/>
    <property type="evidence" value="ECO:0007669"/>
    <property type="project" value="UniProtKB-UniRule"/>
</dbReference>
<evidence type="ECO:0000256" key="11">
    <source>
        <dbReference type="ARBA" id="ARBA00023054"/>
    </source>
</evidence>
<dbReference type="PROSITE" id="PS50089">
    <property type="entry name" value="ZF_RING_2"/>
    <property type="match status" value="1"/>
</dbReference>
<keyword evidence="20" id="KW-1185">Reference proteome</keyword>
<evidence type="ECO:0000256" key="17">
    <source>
        <dbReference type="SAM" id="MobiDB-lite"/>
    </source>
</evidence>
<name>A0A9P4NFK2_9PEZI</name>
<evidence type="ECO:0000256" key="2">
    <source>
        <dbReference type="ARBA" id="ARBA00004123"/>
    </source>
</evidence>
<evidence type="ECO:0000256" key="9">
    <source>
        <dbReference type="ARBA" id="ARBA00022833"/>
    </source>
</evidence>
<dbReference type="EMBL" id="MU007126">
    <property type="protein sequence ID" value="KAF2418668.1"/>
    <property type="molecule type" value="Genomic_DNA"/>
</dbReference>
<dbReference type="InterPro" id="IPR013956">
    <property type="entry name" value="E3_ubiquit_lig_Bre1"/>
</dbReference>
<evidence type="ECO:0000256" key="7">
    <source>
        <dbReference type="ARBA" id="ARBA00022771"/>
    </source>
</evidence>
<dbReference type="PROSITE" id="PS00518">
    <property type="entry name" value="ZF_RING_1"/>
    <property type="match status" value="1"/>
</dbReference>
<evidence type="ECO:0000256" key="16">
    <source>
        <dbReference type="SAM" id="Coils"/>
    </source>
</evidence>
<dbReference type="Pfam" id="PF26095">
    <property type="entry name" value="CC_Bre1"/>
    <property type="match status" value="1"/>
</dbReference>
<accession>A0A9P4NFK2</accession>
<keyword evidence="7 14" id="KW-0863">Zinc-finger</keyword>
<dbReference type="PANTHER" id="PTHR23163">
    <property type="entry name" value="RING FINGER PROTEIN-RELATED"/>
    <property type="match status" value="1"/>
</dbReference>
<dbReference type="Gene3D" id="3.30.40.10">
    <property type="entry name" value="Zinc/RING finger domain, C3HC4 (zinc finger)"/>
    <property type="match status" value="1"/>
</dbReference>
<evidence type="ECO:0000256" key="3">
    <source>
        <dbReference type="ARBA" id="ARBA00004906"/>
    </source>
</evidence>
<feature type="coiled-coil region" evidence="16">
    <location>
        <begin position="287"/>
        <end position="507"/>
    </location>
</feature>
<comment type="subcellular location">
    <subcellularLocation>
        <location evidence="2 15">Nucleus</location>
    </subcellularLocation>
</comment>
<evidence type="ECO:0000256" key="1">
    <source>
        <dbReference type="ARBA" id="ARBA00000900"/>
    </source>
</evidence>
<evidence type="ECO:0000313" key="19">
    <source>
        <dbReference type="EMBL" id="KAF2418668.1"/>
    </source>
</evidence>
<dbReference type="SUPFAM" id="SSF57850">
    <property type="entry name" value="RING/U-box"/>
    <property type="match status" value="1"/>
</dbReference>